<comment type="caution">
    <text evidence="2">The sequence shown here is derived from an EMBL/GenBank/DDBJ whole genome shotgun (WGS) entry which is preliminary data.</text>
</comment>
<feature type="signal peptide" evidence="1">
    <location>
        <begin position="1"/>
        <end position="18"/>
    </location>
</feature>
<evidence type="ECO:0000256" key="1">
    <source>
        <dbReference type="SAM" id="SignalP"/>
    </source>
</evidence>
<dbReference type="GO" id="GO:0009055">
    <property type="term" value="F:electron transfer activity"/>
    <property type="evidence" value="ECO:0007669"/>
    <property type="project" value="InterPro"/>
</dbReference>
<dbReference type="GO" id="GO:0005506">
    <property type="term" value="F:iron ion binding"/>
    <property type="evidence" value="ECO:0007669"/>
    <property type="project" value="InterPro"/>
</dbReference>
<dbReference type="EMBL" id="JADJNC010000026">
    <property type="protein sequence ID" value="MBK7424275.1"/>
    <property type="molecule type" value="Genomic_DNA"/>
</dbReference>
<organism evidence="2 3">
    <name type="scientific">Candidatus Propionivibrio dominans</name>
    <dbReference type="NCBI Taxonomy" id="2954373"/>
    <lineage>
        <taxon>Bacteria</taxon>
        <taxon>Pseudomonadati</taxon>
        <taxon>Pseudomonadota</taxon>
        <taxon>Betaproteobacteria</taxon>
        <taxon>Rhodocyclales</taxon>
        <taxon>Rhodocyclaceae</taxon>
        <taxon>Propionivibrio</taxon>
    </lineage>
</organism>
<name>A0A9D7FFQ0_9RHOO</name>
<feature type="chain" id="PRO_5038802714" evidence="1">
    <location>
        <begin position="19"/>
        <end position="142"/>
    </location>
</feature>
<dbReference type="InterPro" id="IPR010980">
    <property type="entry name" value="Cyt_c/b562"/>
</dbReference>
<proteinExistence type="predicted"/>
<dbReference type="SUPFAM" id="SSF47175">
    <property type="entry name" value="Cytochromes"/>
    <property type="match status" value="1"/>
</dbReference>
<protein>
    <submittedName>
        <fullName evidence="2">Cytochrome C</fullName>
    </submittedName>
</protein>
<evidence type="ECO:0000313" key="3">
    <source>
        <dbReference type="Proteomes" id="UP000886602"/>
    </source>
</evidence>
<dbReference type="Gene3D" id="1.20.120.10">
    <property type="entry name" value="Cytochrome c/b562"/>
    <property type="match status" value="1"/>
</dbReference>
<dbReference type="AlphaFoldDB" id="A0A9D7FFQ0"/>
<dbReference type="GO" id="GO:0022900">
    <property type="term" value="P:electron transport chain"/>
    <property type="evidence" value="ECO:0007669"/>
    <property type="project" value="InterPro"/>
</dbReference>
<evidence type="ECO:0000313" key="2">
    <source>
        <dbReference type="EMBL" id="MBK7424275.1"/>
    </source>
</evidence>
<sequence length="142" mass="15246">MQKFVLISLLAFAGASSAAEDVRILATLPTPAVEVLRDEMRANMLALNEILVLIAEGKVKEAGIKAEQELGVSSMGRHRDKPFDARPGPHMPPEMHALGMEGHKSASEFARIAASGERNKTVDALPGLTSACVSCHAVYRIR</sequence>
<accession>A0A9D7FFQ0</accession>
<gene>
    <name evidence="2" type="ORF">IPJ48_15015</name>
</gene>
<keyword evidence="1" id="KW-0732">Signal</keyword>
<reference evidence="2" key="1">
    <citation type="submission" date="2020-10" db="EMBL/GenBank/DDBJ databases">
        <title>Connecting structure to function with the recovery of over 1000 high-quality activated sludge metagenome-assembled genomes encoding full-length rRNA genes using long-read sequencing.</title>
        <authorList>
            <person name="Singleton C.M."/>
            <person name="Petriglieri F."/>
            <person name="Kristensen J.M."/>
            <person name="Kirkegaard R.H."/>
            <person name="Michaelsen T.Y."/>
            <person name="Andersen M.H."/>
            <person name="Karst S.M."/>
            <person name="Dueholm M.S."/>
            <person name="Nielsen P.H."/>
            <person name="Albertsen M."/>
        </authorList>
    </citation>
    <scope>NUCLEOTIDE SEQUENCE</scope>
    <source>
        <strain evidence="2">EsbW_18-Q3-R4-48_MAXAC.044</strain>
    </source>
</reference>
<dbReference type="GO" id="GO:0020037">
    <property type="term" value="F:heme binding"/>
    <property type="evidence" value="ECO:0007669"/>
    <property type="project" value="InterPro"/>
</dbReference>
<dbReference type="Proteomes" id="UP000886602">
    <property type="component" value="Unassembled WGS sequence"/>
</dbReference>